<dbReference type="PANTHER" id="PTHR33495:SF2">
    <property type="entry name" value="ANTI-SIGMA FACTOR ANTAGONIST TM_1081-RELATED"/>
    <property type="match status" value="1"/>
</dbReference>
<dbReference type="SUPFAM" id="SSF52091">
    <property type="entry name" value="SpoIIaa-like"/>
    <property type="match status" value="1"/>
</dbReference>
<organism evidence="2 3">
    <name type="scientific">Actinokineospora bangkokensis</name>
    <dbReference type="NCBI Taxonomy" id="1193682"/>
    <lineage>
        <taxon>Bacteria</taxon>
        <taxon>Bacillati</taxon>
        <taxon>Actinomycetota</taxon>
        <taxon>Actinomycetes</taxon>
        <taxon>Pseudonocardiales</taxon>
        <taxon>Pseudonocardiaceae</taxon>
        <taxon>Actinokineospora</taxon>
    </lineage>
</organism>
<evidence type="ECO:0000313" key="2">
    <source>
        <dbReference type="EMBL" id="OLR92667.1"/>
    </source>
</evidence>
<dbReference type="STRING" id="1193682.BJP25_21805"/>
<name>A0A1Q9LKT7_9PSEU</name>
<gene>
    <name evidence="2" type="ORF">BJP25_21805</name>
</gene>
<dbReference type="GO" id="GO:0043856">
    <property type="term" value="F:anti-sigma factor antagonist activity"/>
    <property type="evidence" value="ECO:0007669"/>
    <property type="project" value="TreeGrafter"/>
</dbReference>
<comment type="caution">
    <text evidence="2">The sequence shown here is derived from an EMBL/GenBank/DDBJ whole genome shotgun (WGS) entry which is preliminary data.</text>
</comment>
<keyword evidence="3" id="KW-1185">Reference proteome</keyword>
<proteinExistence type="predicted"/>
<dbReference type="Gene3D" id="3.30.750.24">
    <property type="entry name" value="STAS domain"/>
    <property type="match status" value="1"/>
</dbReference>
<dbReference type="InterPro" id="IPR036513">
    <property type="entry name" value="STAS_dom_sf"/>
</dbReference>
<reference evidence="2 3" key="1">
    <citation type="submission" date="2016-10" db="EMBL/GenBank/DDBJ databases">
        <title>The Draft Genome Sequence of Actinokineospora bangkokensis 44EHWT reveals the biosynthetic pathway of antifungal compounds Thailandins with unusual extender unit butylmalonyl-CoA.</title>
        <authorList>
            <person name="Greule A."/>
            <person name="Intra B."/>
            <person name="Flemming S."/>
            <person name="Rommel M.G."/>
            <person name="Panbangred W."/>
            <person name="Bechthold A."/>
        </authorList>
    </citation>
    <scope>NUCLEOTIDE SEQUENCE [LARGE SCALE GENOMIC DNA]</scope>
    <source>
        <strain evidence="2 3">44EHW</strain>
    </source>
</reference>
<feature type="domain" description="STAS" evidence="1">
    <location>
        <begin position="25"/>
        <end position="115"/>
    </location>
</feature>
<dbReference type="Proteomes" id="UP000186040">
    <property type="component" value="Unassembled WGS sequence"/>
</dbReference>
<dbReference type="EMBL" id="MKQR01000016">
    <property type="protein sequence ID" value="OLR92667.1"/>
    <property type="molecule type" value="Genomic_DNA"/>
</dbReference>
<dbReference type="AlphaFoldDB" id="A0A1Q9LKT7"/>
<sequence length="115" mass="12357">MGTMDDEERGRAQGSVELVAGDPAVIRVSGALDLVLAPELERLVARTPGERLVVDLTDVDFLASAGMSALVRAHRERQALRVVATGRVVLRPLEITRLVDELDVYPTVAEAVAGR</sequence>
<accession>A0A1Q9LKT7</accession>
<dbReference type="Pfam" id="PF01740">
    <property type="entry name" value="STAS"/>
    <property type="match status" value="1"/>
</dbReference>
<dbReference type="CDD" id="cd07043">
    <property type="entry name" value="STAS_anti-anti-sigma_factors"/>
    <property type="match status" value="1"/>
</dbReference>
<dbReference type="OrthoDB" id="3393696at2"/>
<evidence type="ECO:0000313" key="3">
    <source>
        <dbReference type="Proteomes" id="UP000186040"/>
    </source>
</evidence>
<protein>
    <recommendedName>
        <fullName evidence="1">STAS domain-containing protein</fullName>
    </recommendedName>
</protein>
<dbReference type="PROSITE" id="PS50801">
    <property type="entry name" value="STAS"/>
    <property type="match status" value="1"/>
</dbReference>
<dbReference type="InterPro" id="IPR002645">
    <property type="entry name" value="STAS_dom"/>
</dbReference>
<dbReference type="PANTHER" id="PTHR33495">
    <property type="entry name" value="ANTI-SIGMA FACTOR ANTAGONIST TM_1081-RELATED-RELATED"/>
    <property type="match status" value="1"/>
</dbReference>
<evidence type="ECO:0000259" key="1">
    <source>
        <dbReference type="PROSITE" id="PS50801"/>
    </source>
</evidence>